<sequence>MFAAFNARPSPAVFNSPGPYKCVPFSSFSSRFLLPIHNQLSISTAPSTPTTTPLSPSTLLSRMPPTNNNPTSSNTNPTQPTPTPTSSSTSSAAPTGSSSTYKMQCVTMISTILALAFGVANASPYCDATGLGGSCAKKSDDGNLQVCEDLTALGGSEVKSVKTFSGFDCWTYADSGCTGLATRYLPGTYNNPKTFKTWRCYTGSGKDAKASA</sequence>
<evidence type="ECO:0000256" key="1">
    <source>
        <dbReference type="SAM" id="MobiDB-lite"/>
    </source>
</evidence>
<gene>
    <name evidence="2" type="ORF">PG997_002586</name>
</gene>
<proteinExistence type="predicted"/>
<feature type="region of interest" description="Disordered" evidence="1">
    <location>
        <begin position="43"/>
        <end position="98"/>
    </location>
</feature>
<dbReference type="RefSeq" id="XP_066670519.1">
    <property type="nucleotide sequence ID" value="XM_066806901.1"/>
</dbReference>
<dbReference type="Proteomes" id="UP001433268">
    <property type="component" value="Unassembled WGS sequence"/>
</dbReference>
<evidence type="ECO:0000313" key="2">
    <source>
        <dbReference type="EMBL" id="KAK8087625.1"/>
    </source>
</evidence>
<comment type="caution">
    <text evidence="2">The sequence shown here is derived from an EMBL/GenBank/DDBJ whole genome shotgun (WGS) entry which is preliminary data.</text>
</comment>
<accession>A0ABR1WWS8</accession>
<protein>
    <submittedName>
        <fullName evidence="2">Uncharacterized protein</fullName>
    </submittedName>
</protein>
<dbReference type="GeneID" id="92039961"/>
<name>A0ABR1WWS8_9PEZI</name>
<dbReference type="EMBL" id="JAQQWN010000004">
    <property type="protein sequence ID" value="KAK8087625.1"/>
    <property type="molecule type" value="Genomic_DNA"/>
</dbReference>
<organism evidence="2 3">
    <name type="scientific">Apiospora hydei</name>
    <dbReference type="NCBI Taxonomy" id="1337664"/>
    <lineage>
        <taxon>Eukaryota</taxon>
        <taxon>Fungi</taxon>
        <taxon>Dikarya</taxon>
        <taxon>Ascomycota</taxon>
        <taxon>Pezizomycotina</taxon>
        <taxon>Sordariomycetes</taxon>
        <taxon>Xylariomycetidae</taxon>
        <taxon>Amphisphaeriales</taxon>
        <taxon>Apiosporaceae</taxon>
        <taxon>Apiospora</taxon>
    </lineage>
</organism>
<keyword evidence="3" id="KW-1185">Reference proteome</keyword>
<evidence type="ECO:0000313" key="3">
    <source>
        <dbReference type="Proteomes" id="UP001433268"/>
    </source>
</evidence>
<reference evidence="2 3" key="1">
    <citation type="submission" date="2023-01" db="EMBL/GenBank/DDBJ databases">
        <title>Analysis of 21 Apiospora genomes using comparative genomics revels a genus with tremendous synthesis potential of carbohydrate active enzymes and secondary metabolites.</title>
        <authorList>
            <person name="Sorensen T."/>
        </authorList>
    </citation>
    <scope>NUCLEOTIDE SEQUENCE [LARGE SCALE GENOMIC DNA]</scope>
    <source>
        <strain evidence="2 3">CBS 114990</strain>
    </source>
</reference>